<accession>A0A9D1CGU6</accession>
<comment type="caution">
    <text evidence="1">The sequence shown here is derived from an EMBL/GenBank/DDBJ whole genome shotgun (WGS) entry which is preliminary data.</text>
</comment>
<evidence type="ECO:0000313" key="1">
    <source>
        <dbReference type="EMBL" id="HIQ60648.1"/>
    </source>
</evidence>
<sequence length="233" mass="25659">MPANWLYMDAKFPDFDGDISTEDKLAQVQNYLYLLVEQMRYTMQNLDTTNLNQTALNVWEEAITKPLYLLLEGEGERLTQLSVTADGLTALVQSQQQQVQEVKDAQSDTQETVEGLEESLAQVSSRVELALTSDQVEIAIEKKLAQGVDSVTTKTGFTFDDEGLTVSKTGSEMTTQVTEDGMTVSRSGTQVLVVDNQGVEATNLHAKTFLILAGKARLEPYGADRMGCFWIGG</sequence>
<reference evidence="1" key="1">
    <citation type="submission" date="2020-10" db="EMBL/GenBank/DDBJ databases">
        <authorList>
            <person name="Gilroy R."/>
        </authorList>
    </citation>
    <scope>NUCLEOTIDE SEQUENCE</scope>
    <source>
        <strain evidence="1">ChiGjej2B2-12916</strain>
    </source>
</reference>
<dbReference type="Proteomes" id="UP000886879">
    <property type="component" value="Unassembled WGS sequence"/>
</dbReference>
<protein>
    <submittedName>
        <fullName evidence="1">Uncharacterized protein</fullName>
    </submittedName>
</protein>
<dbReference type="EMBL" id="DVFO01000033">
    <property type="protein sequence ID" value="HIQ60648.1"/>
    <property type="molecule type" value="Genomic_DNA"/>
</dbReference>
<proteinExistence type="predicted"/>
<evidence type="ECO:0000313" key="2">
    <source>
        <dbReference type="Proteomes" id="UP000886879"/>
    </source>
</evidence>
<organism evidence="1 2">
    <name type="scientific">Candidatus Enterenecus faecium</name>
    <dbReference type="NCBI Taxonomy" id="2840780"/>
    <lineage>
        <taxon>Bacteria</taxon>
        <taxon>Bacillati</taxon>
        <taxon>Bacillota</taxon>
        <taxon>Clostridia</taxon>
        <taxon>Eubacteriales</taxon>
        <taxon>Candidatus Enterenecus</taxon>
    </lineage>
</organism>
<dbReference type="AlphaFoldDB" id="A0A9D1CGU6"/>
<reference evidence="1" key="2">
    <citation type="journal article" date="2021" name="PeerJ">
        <title>Extensive microbial diversity within the chicken gut microbiome revealed by metagenomics and culture.</title>
        <authorList>
            <person name="Gilroy R."/>
            <person name="Ravi A."/>
            <person name="Getino M."/>
            <person name="Pursley I."/>
            <person name="Horton D.L."/>
            <person name="Alikhan N.F."/>
            <person name="Baker D."/>
            <person name="Gharbi K."/>
            <person name="Hall N."/>
            <person name="Watson M."/>
            <person name="Adriaenssens E.M."/>
            <person name="Foster-Nyarko E."/>
            <person name="Jarju S."/>
            <person name="Secka A."/>
            <person name="Antonio M."/>
            <person name="Oren A."/>
            <person name="Chaudhuri R.R."/>
            <person name="La Ragione R."/>
            <person name="Hildebrand F."/>
            <person name="Pallen M.J."/>
        </authorList>
    </citation>
    <scope>NUCLEOTIDE SEQUENCE</scope>
    <source>
        <strain evidence="1">ChiGjej2B2-12916</strain>
    </source>
</reference>
<name>A0A9D1CGU6_9FIRM</name>
<gene>
    <name evidence="1" type="ORF">IAD31_03510</name>
</gene>